<gene>
    <name evidence="1" type="ORF">ABW01_17180</name>
</gene>
<dbReference type="EMBL" id="LDPG01000012">
    <property type="protein sequence ID" value="KLV17331.1"/>
    <property type="molecule type" value="Genomic_DNA"/>
</dbReference>
<reference evidence="1 2" key="1">
    <citation type="submission" date="2015-05" db="EMBL/GenBank/DDBJ databases">
        <title>Whole genome sequence and identification of bacterial endophytes from Costus igneus.</title>
        <authorList>
            <person name="Lee Y.P."/>
            <person name="Gan H.M."/>
            <person name="Eng W."/>
            <person name="Wheatley M.S."/>
            <person name="Caraballo A."/>
            <person name="Polter S."/>
            <person name="Savka M.A."/>
            <person name="Hudson A.O."/>
        </authorList>
    </citation>
    <scope>NUCLEOTIDE SEQUENCE [LARGE SCALE GENOMIC DNA]</scope>
    <source>
        <strain evidence="1 2">RIT375</strain>
    </source>
</reference>
<organism evidence="1 2">
    <name type="scientific">Bacillus anthracis</name>
    <name type="common">anthrax bacterium</name>
    <dbReference type="NCBI Taxonomy" id="1392"/>
    <lineage>
        <taxon>Bacteria</taxon>
        <taxon>Bacillati</taxon>
        <taxon>Bacillota</taxon>
        <taxon>Bacilli</taxon>
        <taxon>Bacillales</taxon>
        <taxon>Bacillaceae</taxon>
        <taxon>Bacillus</taxon>
        <taxon>Bacillus cereus group</taxon>
    </lineage>
</organism>
<sequence>MAKVFHPIESLLVPATTGQKAHPANTEYKVSYGSEIWDGIAVEVYKVQMVYDGKVSGRRSPSYPCASDYQKVHEAMQQLIEKHGK</sequence>
<dbReference type="RefSeq" id="WP_002195035.1">
    <property type="nucleotide sequence ID" value="NZ_LDPG01000012.1"/>
</dbReference>
<dbReference type="Proteomes" id="UP000035904">
    <property type="component" value="Unassembled WGS sequence"/>
</dbReference>
<evidence type="ECO:0000313" key="2">
    <source>
        <dbReference type="Proteomes" id="UP000035904"/>
    </source>
</evidence>
<comment type="caution">
    <text evidence="1">The sequence shown here is derived from an EMBL/GenBank/DDBJ whole genome shotgun (WGS) entry which is preliminary data.</text>
</comment>
<dbReference type="AlphaFoldDB" id="A0A0J1HUG2"/>
<evidence type="ECO:0000313" key="1">
    <source>
        <dbReference type="EMBL" id="KLV17331.1"/>
    </source>
</evidence>
<dbReference type="GeneID" id="69529472"/>
<name>A0A0J1HUG2_BACAN</name>
<accession>A0A0J1HUG2</accession>
<dbReference type="PATRIC" id="fig|1392.242.peg.1318"/>
<proteinExistence type="predicted"/>
<protein>
    <submittedName>
        <fullName evidence="1">Uncharacterized protein</fullName>
    </submittedName>
</protein>